<dbReference type="Proteomes" id="UP000644693">
    <property type="component" value="Unassembled WGS sequence"/>
</dbReference>
<feature type="transmembrane region" description="Helical" evidence="2">
    <location>
        <begin position="280"/>
        <end position="300"/>
    </location>
</feature>
<organism evidence="3 4">
    <name type="scientific">Parahalioglobus pacificus</name>
    <dbReference type="NCBI Taxonomy" id="930806"/>
    <lineage>
        <taxon>Bacteria</taxon>
        <taxon>Pseudomonadati</taxon>
        <taxon>Pseudomonadota</taxon>
        <taxon>Gammaproteobacteria</taxon>
        <taxon>Cellvibrionales</taxon>
        <taxon>Halieaceae</taxon>
        <taxon>Parahalioglobus</taxon>
    </lineage>
</organism>
<protein>
    <submittedName>
        <fullName evidence="3">MFS transporter</fullName>
    </submittedName>
</protein>
<evidence type="ECO:0000313" key="4">
    <source>
        <dbReference type="Proteomes" id="UP000644693"/>
    </source>
</evidence>
<dbReference type="Pfam" id="PF13347">
    <property type="entry name" value="MFS_2"/>
    <property type="match status" value="1"/>
</dbReference>
<dbReference type="AlphaFoldDB" id="A0A918XDS5"/>
<dbReference type="SUPFAM" id="SSF103473">
    <property type="entry name" value="MFS general substrate transporter"/>
    <property type="match status" value="1"/>
</dbReference>
<feature type="transmembrane region" description="Helical" evidence="2">
    <location>
        <begin position="184"/>
        <end position="207"/>
    </location>
</feature>
<keyword evidence="2" id="KW-0472">Membrane</keyword>
<dbReference type="GO" id="GO:0008643">
    <property type="term" value="P:carbohydrate transport"/>
    <property type="evidence" value="ECO:0007669"/>
    <property type="project" value="InterPro"/>
</dbReference>
<dbReference type="InterPro" id="IPR036259">
    <property type="entry name" value="MFS_trans_sf"/>
</dbReference>
<proteinExistence type="inferred from homology"/>
<evidence type="ECO:0000256" key="2">
    <source>
        <dbReference type="SAM" id="Phobius"/>
    </source>
</evidence>
<feature type="transmembrane region" description="Helical" evidence="2">
    <location>
        <begin position="34"/>
        <end position="61"/>
    </location>
</feature>
<gene>
    <name evidence="3" type="ORF">GCM10007053_06890</name>
</gene>
<dbReference type="EMBL" id="BMYM01000001">
    <property type="protein sequence ID" value="GHD27975.1"/>
    <property type="molecule type" value="Genomic_DNA"/>
</dbReference>
<keyword evidence="4" id="KW-1185">Reference proteome</keyword>
<feature type="transmembrane region" description="Helical" evidence="2">
    <location>
        <begin position="228"/>
        <end position="260"/>
    </location>
</feature>
<reference evidence="3" key="2">
    <citation type="submission" date="2020-09" db="EMBL/GenBank/DDBJ databases">
        <authorList>
            <person name="Sun Q."/>
            <person name="Kim S."/>
        </authorList>
    </citation>
    <scope>NUCLEOTIDE SEQUENCE</scope>
    <source>
        <strain evidence="3">KCTC 23430</strain>
    </source>
</reference>
<name>A0A918XDS5_9GAMM</name>
<dbReference type="PANTHER" id="PTHR11328">
    <property type="entry name" value="MAJOR FACILITATOR SUPERFAMILY DOMAIN-CONTAINING PROTEIN"/>
    <property type="match status" value="1"/>
</dbReference>
<dbReference type="GO" id="GO:0015293">
    <property type="term" value="F:symporter activity"/>
    <property type="evidence" value="ECO:0007669"/>
    <property type="project" value="InterPro"/>
</dbReference>
<keyword evidence="2" id="KW-0812">Transmembrane</keyword>
<feature type="transmembrane region" description="Helical" evidence="2">
    <location>
        <begin position="433"/>
        <end position="452"/>
    </location>
</feature>
<evidence type="ECO:0000313" key="3">
    <source>
        <dbReference type="EMBL" id="GHD27975.1"/>
    </source>
</evidence>
<dbReference type="PANTHER" id="PTHR11328:SF24">
    <property type="entry name" value="MAJOR FACILITATOR SUPERFAMILY (MFS) PROFILE DOMAIN-CONTAINING PROTEIN"/>
    <property type="match status" value="1"/>
</dbReference>
<feature type="transmembrane region" description="Helical" evidence="2">
    <location>
        <begin position="112"/>
        <end position="131"/>
    </location>
</feature>
<feature type="transmembrane region" description="Helical" evidence="2">
    <location>
        <begin position="82"/>
        <end position="100"/>
    </location>
</feature>
<dbReference type="Gene3D" id="1.20.1250.20">
    <property type="entry name" value="MFS general substrate transporter like domains"/>
    <property type="match status" value="2"/>
</dbReference>
<dbReference type="InterPro" id="IPR039672">
    <property type="entry name" value="MFS_2"/>
</dbReference>
<feature type="transmembrane region" description="Helical" evidence="2">
    <location>
        <begin position="340"/>
        <end position="361"/>
    </location>
</feature>
<sequence>METTPPLNARLKLGYGLGQFGWAAKDVSFHYFLFFYYTQLLGLSASLAGLAALLALVVDGISDPIIGQVSDNWRRGKWGRRHPLMAMALLPFIAALIAIFNPPPGLEQSSLFAWYLVMAIAVRTFLTLYTVPHMALGAELSEDYQERTSISVYRVAFGYVGGLLIQVIAWFVVIPAAIDAGNAAQGYSSVGIVAALIATFGMTIAFFSTRSRIPYLVRTSNEQQGRPWYLAFTDILAIFKHPSAAVLLGASLILTVAMGIGNTMLLHVNSYFYGFSSEQIGVFMLAVFFALLPSSALALWGSRRWGKRKAVIVFIVVSSLLHPIAPLLHLYGFTPPTGSTALLGVVCLFVVINQCFTIAILHTSGAMLPDVVDEMELSTQLRQEGMLNSALMLTQKVTFGLGSFCAGLAIDYAGFAGVTSAADTTPEMLTRLVWVYGAGIALLKLAGAATFLRYQLSESRCKSIQATLAERREEQSAYAAQSKA</sequence>
<feature type="transmembrane region" description="Helical" evidence="2">
    <location>
        <begin position="397"/>
        <end position="421"/>
    </location>
</feature>
<keyword evidence="2" id="KW-1133">Transmembrane helix</keyword>
<reference evidence="3" key="1">
    <citation type="journal article" date="2014" name="Int. J. Syst. Evol. Microbiol.">
        <title>Complete genome sequence of Corynebacterium casei LMG S-19264T (=DSM 44701T), isolated from a smear-ripened cheese.</title>
        <authorList>
            <consortium name="US DOE Joint Genome Institute (JGI-PGF)"/>
            <person name="Walter F."/>
            <person name="Albersmeier A."/>
            <person name="Kalinowski J."/>
            <person name="Ruckert C."/>
        </authorList>
    </citation>
    <scope>NUCLEOTIDE SEQUENCE</scope>
    <source>
        <strain evidence="3">KCTC 23430</strain>
    </source>
</reference>
<comment type="similarity">
    <text evidence="1">Belongs to the sodium:galactoside symporter (TC 2.A.2) family.</text>
</comment>
<dbReference type="RefSeq" id="WP_189475149.1">
    <property type="nucleotide sequence ID" value="NZ_BMYM01000001.1"/>
</dbReference>
<feature type="transmembrane region" description="Helical" evidence="2">
    <location>
        <begin position="152"/>
        <end position="178"/>
    </location>
</feature>
<evidence type="ECO:0000256" key="1">
    <source>
        <dbReference type="ARBA" id="ARBA00009617"/>
    </source>
</evidence>
<feature type="transmembrane region" description="Helical" evidence="2">
    <location>
        <begin position="312"/>
        <end position="334"/>
    </location>
</feature>
<accession>A0A918XDS5</accession>
<dbReference type="GO" id="GO:0005886">
    <property type="term" value="C:plasma membrane"/>
    <property type="evidence" value="ECO:0007669"/>
    <property type="project" value="TreeGrafter"/>
</dbReference>
<comment type="caution">
    <text evidence="3">The sequence shown here is derived from an EMBL/GenBank/DDBJ whole genome shotgun (WGS) entry which is preliminary data.</text>
</comment>